<comment type="caution">
    <text evidence="1">The sequence shown here is derived from an EMBL/GenBank/DDBJ whole genome shotgun (WGS) entry which is preliminary data.</text>
</comment>
<gene>
    <name evidence="1" type="ORF">J2S37_000847</name>
</gene>
<evidence type="ECO:0000313" key="1">
    <source>
        <dbReference type="EMBL" id="MDR7354309.1"/>
    </source>
</evidence>
<proteinExistence type="predicted"/>
<dbReference type="Proteomes" id="UP001183619">
    <property type="component" value="Unassembled WGS sequence"/>
</dbReference>
<evidence type="ECO:0000313" key="2">
    <source>
        <dbReference type="Proteomes" id="UP001183619"/>
    </source>
</evidence>
<name>A0ABU2B6R7_9CORY</name>
<accession>A0ABU2B6R7</accession>
<organism evidence="1 2">
    <name type="scientific">Corynebacterium felinum</name>
    <dbReference type="NCBI Taxonomy" id="131318"/>
    <lineage>
        <taxon>Bacteria</taxon>
        <taxon>Bacillati</taxon>
        <taxon>Actinomycetota</taxon>
        <taxon>Actinomycetes</taxon>
        <taxon>Mycobacteriales</taxon>
        <taxon>Corynebacteriaceae</taxon>
        <taxon>Corynebacterium</taxon>
    </lineage>
</organism>
<dbReference type="EMBL" id="JAVDYF010000001">
    <property type="protein sequence ID" value="MDR7354309.1"/>
    <property type="molecule type" value="Genomic_DNA"/>
</dbReference>
<keyword evidence="2" id="KW-1185">Reference proteome</keyword>
<dbReference type="RefSeq" id="WP_277103248.1">
    <property type="nucleotide sequence ID" value="NZ_BAAAJS010000028.1"/>
</dbReference>
<protein>
    <submittedName>
        <fullName evidence="1">Uncharacterized protein</fullName>
    </submittedName>
</protein>
<sequence>MEYPQVITRFGSAIQGALNARIFTNPVVLRELSKNPSKETYTTLIKEELARFLQPLTDEIQRFTEEVKQLCSFDPFPHFHDFAATVWEGTWPESLDEPLAQNITQDPTQALDKLEQFKNLVVELKSNYETGYVTDCHYSTVEELWTLHEIIEQSTQPITHFRSLKLAITYAYNTHSDHSMA</sequence>
<reference evidence="1 2" key="1">
    <citation type="submission" date="2023-07" db="EMBL/GenBank/DDBJ databases">
        <title>Sequencing the genomes of 1000 actinobacteria strains.</title>
        <authorList>
            <person name="Klenk H.-P."/>
        </authorList>
    </citation>
    <scope>NUCLEOTIDE SEQUENCE [LARGE SCALE GENOMIC DNA]</scope>
    <source>
        <strain evidence="1 2">DSM 44508</strain>
    </source>
</reference>